<dbReference type="EMBL" id="VTES01000006">
    <property type="protein sequence ID" value="TYS60587.1"/>
    <property type="molecule type" value="Genomic_DNA"/>
</dbReference>
<dbReference type="SUPFAM" id="SSF55136">
    <property type="entry name" value="Probable bacterial effector-binding domain"/>
    <property type="match status" value="1"/>
</dbReference>
<dbReference type="InterPro" id="IPR029441">
    <property type="entry name" value="Cass2"/>
</dbReference>
<dbReference type="InterPro" id="IPR011256">
    <property type="entry name" value="Reg_factor_effector_dom_sf"/>
</dbReference>
<feature type="domain" description="AraC effector-binding" evidence="1">
    <location>
        <begin position="41"/>
        <end position="209"/>
    </location>
</feature>
<reference evidence="2 3" key="1">
    <citation type="submission" date="2019-08" db="EMBL/GenBank/DDBJ databases">
        <title>Bacillus genomes from the desert of Cuatro Cienegas, Coahuila.</title>
        <authorList>
            <person name="Olmedo-Alvarez G."/>
        </authorList>
    </citation>
    <scope>NUCLEOTIDE SEQUENCE [LARGE SCALE GENOMIC DNA]</scope>
    <source>
        <strain evidence="2 3">CH37_1T</strain>
    </source>
</reference>
<dbReference type="Pfam" id="PF14526">
    <property type="entry name" value="Cass2"/>
    <property type="match status" value="1"/>
</dbReference>
<dbReference type="RefSeq" id="WP_148950734.1">
    <property type="nucleotide sequence ID" value="NZ_VTES01000006.1"/>
</dbReference>
<comment type="caution">
    <text evidence="2">The sequence shown here is derived from an EMBL/GenBank/DDBJ whole genome shotgun (WGS) entry which is preliminary data.</text>
</comment>
<proteinExistence type="predicted"/>
<evidence type="ECO:0000313" key="3">
    <source>
        <dbReference type="Proteomes" id="UP000323732"/>
    </source>
</evidence>
<sequence length="214" mass="24772">MGINNSLNHLLPLKGYQPKSIPQSLRVMLGKQERMQKDNKFEFNTVTIDQFTMLYIKVRGGMKNFEAGQEVRKGWKKLQGIISSESSITTNQNEGIVFYNQGNMVQSDDTIELSVGVKVNELPYVPEGCKSITIPRRKYAKVVCRCFSRDEMGLRYSYLNEWIKEEGYQIEKGPDAFSLEPNRLDKFNTFEIPAHVIQAFDFDILYPIKRRDLL</sequence>
<dbReference type="SMART" id="SM00871">
    <property type="entry name" value="AraC_E_bind"/>
    <property type="match status" value="1"/>
</dbReference>
<dbReference type="Proteomes" id="UP000323732">
    <property type="component" value="Unassembled WGS sequence"/>
</dbReference>
<name>A0A5D4SAB7_9BACI</name>
<evidence type="ECO:0000259" key="1">
    <source>
        <dbReference type="SMART" id="SM00871"/>
    </source>
</evidence>
<accession>A0A5D4SAB7</accession>
<protein>
    <submittedName>
        <fullName evidence="2">GyrI-like domain-containing protein</fullName>
    </submittedName>
</protein>
<dbReference type="Gene3D" id="3.20.80.10">
    <property type="entry name" value="Regulatory factor, effector binding domain"/>
    <property type="match status" value="1"/>
</dbReference>
<organism evidence="2 3">
    <name type="scientific">Bacillus infantis</name>
    <dbReference type="NCBI Taxonomy" id="324767"/>
    <lineage>
        <taxon>Bacteria</taxon>
        <taxon>Bacillati</taxon>
        <taxon>Bacillota</taxon>
        <taxon>Bacilli</taxon>
        <taxon>Bacillales</taxon>
        <taxon>Bacillaceae</taxon>
        <taxon>Bacillus</taxon>
    </lineage>
</organism>
<dbReference type="InterPro" id="IPR010499">
    <property type="entry name" value="AraC_E-bd"/>
</dbReference>
<dbReference type="AlphaFoldDB" id="A0A5D4SAB7"/>
<gene>
    <name evidence="2" type="ORF">FZD47_20480</name>
</gene>
<evidence type="ECO:0000313" key="2">
    <source>
        <dbReference type="EMBL" id="TYS60587.1"/>
    </source>
</evidence>